<dbReference type="Proteomes" id="UP001281024">
    <property type="component" value="Unassembled WGS sequence"/>
</dbReference>
<keyword evidence="1" id="KW-0472">Membrane</keyword>
<accession>A0AAJ2UC45</accession>
<proteinExistence type="predicted"/>
<dbReference type="AlphaFoldDB" id="A0AAJ2UC45"/>
<dbReference type="Pfam" id="PF07077">
    <property type="entry name" value="DUF1345"/>
    <property type="match status" value="1"/>
</dbReference>
<comment type="caution">
    <text evidence="2">The sequence shown here is derived from an EMBL/GenBank/DDBJ whole genome shotgun (WGS) entry which is preliminary data.</text>
</comment>
<dbReference type="RefSeq" id="WP_080290170.1">
    <property type="nucleotide sequence ID" value="NZ_MLKQ01000284.1"/>
</dbReference>
<keyword evidence="1" id="KW-0812">Transmembrane</keyword>
<evidence type="ECO:0000256" key="1">
    <source>
        <dbReference type="SAM" id="Phobius"/>
    </source>
</evidence>
<evidence type="ECO:0000313" key="3">
    <source>
        <dbReference type="Proteomes" id="UP001281024"/>
    </source>
</evidence>
<protein>
    <submittedName>
        <fullName evidence="2">DUF1345 domain-containing protein</fullName>
    </submittedName>
</protein>
<dbReference type="EMBL" id="WERV01000013">
    <property type="protein sequence ID" value="MDV7715925.1"/>
    <property type="molecule type" value="Genomic_DNA"/>
</dbReference>
<keyword evidence="1" id="KW-1133">Transmembrane helix</keyword>
<gene>
    <name evidence="2" type="ORF">GA838_09405</name>
</gene>
<organism evidence="2 3">
    <name type="scientific">Oenococcus oeni</name>
    <name type="common">Leuconostoc oenos</name>
    <dbReference type="NCBI Taxonomy" id="1247"/>
    <lineage>
        <taxon>Bacteria</taxon>
        <taxon>Bacillati</taxon>
        <taxon>Bacillota</taxon>
        <taxon>Bacilli</taxon>
        <taxon>Lactobacillales</taxon>
        <taxon>Lactobacillaceae</taxon>
        <taxon>Oenococcus</taxon>
    </lineage>
</organism>
<reference evidence="2" key="1">
    <citation type="submission" date="2019-10" db="EMBL/GenBank/DDBJ databases">
        <title>Malate fermentation in French cider.</title>
        <authorList>
            <person name="Cousin F.J."/>
            <person name="Medina Fernandez S."/>
            <person name="Misery B."/>
            <person name="Laplace J.-M."/>
            <person name="Cretenet M."/>
        </authorList>
    </citation>
    <scope>NUCLEOTIDE SEQUENCE</scope>
    <source>
        <strain evidence="2">UCMA15129</strain>
    </source>
</reference>
<sequence length="119" mass="13823">MPFFVIKKGLVLLEWKYFPTPKILDPLIHVLYAVHYSEMYYRRNAHFSDGGINFNSKEAPDIWDFAYLSYTIGMTYQVSDTTFLTTDFRKLALSHTLISFLFSTVLIATMINFIASLMS</sequence>
<feature type="transmembrane region" description="Helical" evidence="1">
    <location>
        <begin position="97"/>
        <end position="118"/>
    </location>
</feature>
<name>A0AAJ2UC45_OENOE</name>
<dbReference type="InterPro" id="IPR009781">
    <property type="entry name" value="DUF1345"/>
</dbReference>
<evidence type="ECO:0000313" key="2">
    <source>
        <dbReference type="EMBL" id="MDV7715925.1"/>
    </source>
</evidence>